<protein>
    <recommendedName>
        <fullName evidence="2">Aminoglycoside phosphotransferase domain-containing protein</fullName>
    </recommendedName>
</protein>
<dbReference type="Proteomes" id="UP000182658">
    <property type="component" value="Unassembled WGS sequence"/>
</dbReference>
<evidence type="ECO:0000313" key="3">
    <source>
        <dbReference type="EMBL" id="OIW34966.1"/>
    </source>
</evidence>
<dbReference type="EMBL" id="KV875093">
    <property type="protein sequence ID" value="OIW34966.1"/>
    <property type="molecule type" value="Genomic_DNA"/>
</dbReference>
<feature type="domain" description="Aminoglycoside phosphotransferase" evidence="2">
    <location>
        <begin position="96"/>
        <end position="348"/>
    </location>
</feature>
<dbReference type="AlphaFoldDB" id="A0A1J7J5A3"/>
<keyword evidence="4" id="KW-1185">Reference proteome</keyword>
<dbReference type="InterPro" id="IPR011009">
    <property type="entry name" value="Kinase-like_dom_sf"/>
</dbReference>
<sequence length="518" mass="57794">METATGMGTSPYLEALPDVGGCAGPATSPDTNNTDDKGYAEGLVTVRWVDRQPQVLNLCKELWPSALNQEVHNRSLGGWNELIPITITLSESEGPTDFILRLPNQWSETPVIESVAILHYVQTSTEIRVPDVIAYDTTTGNALKSPYIIMERLGNQDLDDILDDLTAQERTVIAAELGQVYKQLRKIRSAYSGKIVPASSCHLPSLLPGETLSHLPIAIEPYGALLDDCSKDRTPTIEIDGTPKDFIAAGGLTSDPPNATLHEMVTRAFDRRIIQCATWHPWDADEKEKYSTMRAMASAIVSENHVANPTGDFCLWHPDLFPRNIMVDPTRSPMITGIVDWDEAVLAPGFVAAVAPTWLWEPGPRYTEDEEDVEGAEGDKEAFERANRVPLTAEMREVKRVFEQAAGDECLATCTSHYAIIARRLMMFVLPWQWTSDWTEWYEETLEEWKTLRTGQKSGDHSDEEMEDQPLEDIPNDDSVWETCSEDLEPNQALDVDIATSSLLRKQVRTAEDGEESM</sequence>
<dbReference type="Gene3D" id="3.90.1200.10">
    <property type="match status" value="1"/>
</dbReference>
<gene>
    <name evidence="3" type="ORF">CONLIGDRAFT_710216</name>
</gene>
<dbReference type="PANTHER" id="PTHR21310:SF56">
    <property type="entry name" value="AMINOGLYCOSIDE PHOSPHOTRANSFERASE DOMAIN-CONTAINING PROTEIN"/>
    <property type="match status" value="1"/>
</dbReference>
<accession>A0A1J7J5A3</accession>
<dbReference type="InParanoid" id="A0A1J7J5A3"/>
<dbReference type="Pfam" id="PF01636">
    <property type="entry name" value="APH"/>
    <property type="match status" value="1"/>
</dbReference>
<evidence type="ECO:0000259" key="2">
    <source>
        <dbReference type="Pfam" id="PF01636"/>
    </source>
</evidence>
<organism evidence="3 4">
    <name type="scientific">Coniochaeta ligniaria NRRL 30616</name>
    <dbReference type="NCBI Taxonomy" id="1408157"/>
    <lineage>
        <taxon>Eukaryota</taxon>
        <taxon>Fungi</taxon>
        <taxon>Dikarya</taxon>
        <taxon>Ascomycota</taxon>
        <taxon>Pezizomycotina</taxon>
        <taxon>Sordariomycetes</taxon>
        <taxon>Sordariomycetidae</taxon>
        <taxon>Coniochaetales</taxon>
        <taxon>Coniochaetaceae</taxon>
        <taxon>Coniochaeta</taxon>
    </lineage>
</organism>
<dbReference type="InterPro" id="IPR002575">
    <property type="entry name" value="Aminoglycoside_PTrfase"/>
</dbReference>
<feature type="compositionally biased region" description="Acidic residues" evidence="1">
    <location>
        <begin position="462"/>
        <end position="482"/>
    </location>
</feature>
<name>A0A1J7J5A3_9PEZI</name>
<feature type="region of interest" description="Disordered" evidence="1">
    <location>
        <begin position="1"/>
        <end position="36"/>
    </location>
</feature>
<dbReference type="SUPFAM" id="SSF56112">
    <property type="entry name" value="Protein kinase-like (PK-like)"/>
    <property type="match status" value="1"/>
</dbReference>
<reference evidence="3 4" key="1">
    <citation type="submission" date="2016-10" db="EMBL/GenBank/DDBJ databases">
        <title>Draft genome sequence of Coniochaeta ligniaria NRRL30616, a lignocellulolytic fungus for bioabatement of inhibitors in plant biomass hydrolysates.</title>
        <authorList>
            <consortium name="DOE Joint Genome Institute"/>
            <person name="Jimenez D.J."/>
            <person name="Hector R.E."/>
            <person name="Riley R."/>
            <person name="Sun H."/>
            <person name="Grigoriev I.V."/>
            <person name="Van Elsas J.D."/>
            <person name="Nichols N.N."/>
        </authorList>
    </citation>
    <scope>NUCLEOTIDE SEQUENCE [LARGE SCALE GENOMIC DNA]</scope>
    <source>
        <strain evidence="3 4">NRRL 30616</strain>
    </source>
</reference>
<proteinExistence type="predicted"/>
<dbReference type="PANTHER" id="PTHR21310">
    <property type="entry name" value="AMINOGLYCOSIDE PHOSPHOTRANSFERASE-RELATED-RELATED"/>
    <property type="match status" value="1"/>
</dbReference>
<feature type="region of interest" description="Disordered" evidence="1">
    <location>
        <begin position="453"/>
        <end position="482"/>
    </location>
</feature>
<evidence type="ECO:0000313" key="4">
    <source>
        <dbReference type="Proteomes" id="UP000182658"/>
    </source>
</evidence>
<evidence type="ECO:0000256" key="1">
    <source>
        <dbReference type="SAM" id="MobiDB-lite"/>
    </source>
</evidence>
<dbReference type="OrthoDB" id="10003767at2759"/>
<dbReference type="InterPro" id="IPR051678">
    <property type="entry name" value="AGP_Transferase"/>
</dbReference>